<name>D4IP15_9BACT</name>
<organism evidence="1 2">
    <name type="scientific">Alistipes shahii WAL 8301</name>
    <dbReference type="NCBI Taxonomy" id="717959"/>
    <lineage>
        <taxon>Bacteria</taxon>
        <taxon>Pseudomonadati</taxon>
        <taxon>Bacteroidota</taxon>
        <taxon>Bacteroidia</taxon>
        <taxon>Bacteroidales</taxon>
        <taxon>Rikenellaceae</taxon>
        <taxon>Alistipes</taxon>
    </lineage>
</organism>
<protein>
    <submittedName>
        <fullName evidence="1">Uncharacterized protein</fullName>
    </submittedName>
</protein>
<dbReference type="EMBL" id="FP929032">
    <property type="protein sequence ID" value="CBK64677.1"/>
    <property type="molecule type" value="Genomic_DNA"/>
</dbReference>
<dbReference type="PATRIC" id="fig|717959.3.peg.951"/>
<dbReference type="KEGG" id="ash:AL1_24520"/>
<proteinExistence type="predicted"/>
<reference evidence="1 2" key="1">
    <citation type="submission" date="2010-03" db="EMBL/GenBank/DDBJ databases">
        <title>The genome sequence of Alistipes shahii WAL 8301.</title>
        <authorList>
            <consortium name="metaHIT consortium -- http://www.metahit.eu/"/>
            <person name="Pajon A."/>
            <person name="Turner K."/>
            <person name="Parkhill J."/>
        </authorList>
    </citation>
    <scope>NUCLEOTIDE SEQUENCE [LARGE SCALE GENOMIC DNA]</scope>
    <source>
        <strain evidence="1 2">WAL 8301</strain>
    </source>
</reference>
<evidence type="ECO:0000313" key="2">
    <source>
        <dbReference type="Proteomes" id="UP000008794"/>
    </source>
</evidence>
<evidence type="ECO:0000313" key="1">
    <source>
        <dbReference type="EMBL" id="CBK64677.1"/>
    </source>
</evidence>
<reference evidence="1 2" key="2">
    <citation type="submission" date="2010-03" db="EMBL/GenBank/DDBJ databases">
        <authorList>
            <person name="Pajon A."/>
        </authorList>
    </citation>
    <scope>NUCLEOTIDE SEQUENCE [LARGE SCALE GENOMIC DNA]</scope>
    <source>
        <strain evidence="1 2">WAL 8301</strain>
    </source>
</reference>
<dbReference type="Proteomes" id="UP000008794">
    <property type="component" value="Chromosome"/>
</dbReference>
<gene>
    <name evidence="1" type="ORF">AL1_24520</name>
</gene>
<dbReference type="AlphaFoldDB" id="D4IP15"/>
<dbReference type="HOGENOM" id="CLU_1727506_0_0_10"/>
<sequence>MMARIKTFQRQQNIYTRANPNRYAYVPLEWDIEERLIRGFVRNIIDGNIVESLYSWHKISSEDINNLKNSDKEISKNAFENIVTTLKKSIGWDRLSKIFPDKESCKMARSVGTNLTRLKRKKIDALIRHSEALTEIQVRLYLPEIIEPHYE</sequence>
<accession>D4IP15</accession>
<dbReference type="STRING" id="717959.AL1_24520"/>
<keyword evidence="2" id="KW-1185">Reference proteome</keyword>